<sequence>MTKTATPPTTPPMIAPRFEDAALGVLDGVLDGVVLAARTEDNAVTPVGSKAVDVPVFEETSEVVIVTGDVTVSETVGVSEPADVIGIIEAAVAVVDGSVDLDKVDIEETAVFLGTLGNKPMYPAVLNERVSSLPSSGQMPAAHGSLEQHPRKLPAEQTYHCVPPVQVSRSRERRDSRDLRDFISNTIPKDQISFTKSEDNSIKSQDTVLMLYSTSLNDWKREISSFQRNLRICQQE</sequence>
<evidence type="ECO:0000313" key="2">
    <source>
        <dbReference type="Proteomes" id="UP000030104"/>
    </source>
</evidence>
<dbReference type="HOGENOM" id="CLU_102638_0_0_1"/>
<comment type="caution">
    <text evidence="1">The sequence shown here is derived from an EMBL/GenBank/DDBJ whole genome shotgun (WGS) entry which is preliminary data.</text>
</comment>
<dbReference type="OrthoDB" id="4369839at2759"/>
<organism evidence="1 2">
    <name type="scientific">Penicillium italicum</name>
    <name type="common">Blue mold</name>
    <dbReference type="NCBI Taxonomy" id="40296"/>
    <lineage>
        <taxon>Eukaryota</taxon>
        <taxon>Fungi</taxon>
        <taxon>Dikarya</taxon>
        <taxon>Ascomycota</taxon>
        <taxon>Pezizomycotina</taxon>
        <taxon>Eurotiomycetes</taxon>
        <taxon>Eurotiomycetidae</taxon>
        <taxon>Eurotiales</taxon>
        <taxon>Aspergillaceae</taxon>
        <taxon>Penicillium</taxon>
    </lineage>
</organism>
<reference evidence="1 2" key="1">
    <citation type="journal article" date="2015" name="Mol. Plant Microbe Interact.">
        <title>Genome, transcriptome, and functional analyses of Penicillium expansum provide new insights into secondary metabolism and pathogenicity.</title>
        <authorList>
            <person name="Ballester A.R."/>
            <person name="Marcet-Houben M."/>
            <person name="Levin E."/>
            <person name="Sela N."/>
            <person name="Selma-Lazaro C."/>
            <person name="Carmona L."/>
            <person name="Wisniewski M."/>
            <person name="Droby S."/>
            <person name="Gonzalez-Candelas L."/>
            <person name="Gabaldon T."/>
        </authorList>
    </citation>
    <scope>NUCLEOTIDE SEQUENCE [LARGE SCALE GENOMIC DNA]</scope>
    <source>
        <strain evidence="1 2">PHI-1</strain>
    </source>
</reference>
<dbReference type="EMBL" id="JQGA01001606">
    <property type="protein sequence ID" value="KGO64079.1"/>
    <property type="molecule type" value="Genomic_DNA"/>
</dbReference>
<evidence type="ECO:0000313" key="1">
    <source>
        <dbReference type="EMBL" id="KGO64079.1"/>
    </source>
</evidence>
<dbReference type="PhylomeDB" id="A0A0A2K8C4"/>
<name>A0A0A2K8C4_PENIT</name>
<dbReference type="Proteomes" id="UP000030104">
    <property type="component" value="Unassembled WGS sequence"/>
</dbReference>
<gene>
    <name evidence="1" type="ORF">PITC_087470</name>
</gene>
<protein>
    <submittedName>
        <fullName evidence="1">Uncharacterized protein</fullName>
    </submittedName>
</protein>
<dbReference type="AlphaFoldDB" id="A0A0A2K8C4"/>
<accession>A0A0A2K8C4</accession>
<keyword evidence="2" id="KW-1185">Reference proteome</keyword>
<proteinExistence type="predicted"/>